<dbReference type="InterPro" id="IPR005135">
    <property type="entry name" value="Endo/exonuclease/phosphatase"/>
</dbReference>
<dbReference type="InterPro" id="IPR036691">
    <property type="entry name" value="Endo/exonu/phosph_ase_sf"/>
</dbReference>
<organism evidence="5 9">
    <name type="scientific">Brevibacterium aurantiacum</name>
    <dbReference type="NCBI Taxonomy" id="273384"/>
    <lineage>
        <taxon>Bacteria</taxon>
        <taxon>Bacillati</taxon>
        <taxon>Actinomycetota</taxon>
        <taxon>Actinomycetes</taxon>
        <taxon>Micrococcales</taxon>
        <taxon>Brevibacteriaceae</taxon>
        <taxon>Brevibacterium</taxon>
    </lineage>
</organism>
<dbReference type="AlphaFoldDB" id="A0A2A3YRZ2"/>
<dbReference type="Proteomes" id="UP000218620">
    <property type="component" value="Unassembled WGS sequence"/>
</dbReference>
<proteinExistence type="predicted"/>
<evidence type="ECO:0000313" key="3">
    <source>
        <dbReference type="EMBL" id="AZT92411.1"/>
    </source>
</evidence>
<dbReference type="Gene3D" id="3.60.10.10">
    <property type="entry name" value="Endonuclease/exonuclease/phosphatase"/>
    <property type="match status" value="1"/>
</dbReference>
<dbReference type="PANTHER" id="PTHR41349:SF1">
    <property type="entry name" value="PROTEIN CBG08683"/>
    <property type="match status" value="1"/>
</dbReference>
<dbReference type="Proteomes" id="UP000283000">
    <property type="component" value="Chromosome"/>
</dbReference>
<feature type="compositionally biased region" description="Basic and acidic residues" evidence="1">
    <location>
        <begin position="231"/>
        <end position="247"/>
    </location>
</feature>
<reference evidence="7 8" key="1">
    <citation type="journal article" date="2017" name="Elife">
        <title>Extensive horizontal gene transfer in cheese-associated bacteria.</title>
        <authorList>
            <person name="Bonham K.S."/>
            <person name="Wolfe B.E."/>
            <person name="Dutton R.J."/>
        </authorList>
    </citation>
    <scope>NUCLEOTIDE SEQUENCE [LARGE SCALE GENOMIC DNA]</scope>
    <source>
        <strain evidence="6 7">738_8</strain>
        <strain evidence="5 9">962_8</strain>
        <strain evidence="4 8">JB5</strain>
    </source>
</reference>
<evidence type="ECO:0000313" key="5">
    <source>
        <dbReference type="EMBL" id="PCC41895.1"/>
    </source>
</evidence>
<evidence type="ECO:0000313" key="6">
    <source>
        <dbReference type="EMBL" id="PCC53295.1"/>
    </source>
</evidence>
<evidence type="ECO:0000313" key="9">
    <source>
        <dbReference type="Proteomes" id="UP000218620"/>
    </source>
</evidence>
<evidence type="ECO:0000259" key="2">
    <source>
        <dbReference type="Pfam" id="PF03372"/>
    </source>
</evidence>
<name>A0A2A3YRZ2_BREAU</name>
<reference evidence="3 10" key="3">
    <citation type="submission" date="2019-01" db="EMBL/GenBank/DDBJ databases">
        <title>Comparative genomic analysis of Brevibacterium aurantiacum sheds light on its evolution and its adaptation to smear-ripened cheeses.</title>
        <authorList>
            <person name="Moineau S."/>
        </authorList>
    </citation>
    <scope>NUCLEOTIDE SEQUENCE [LARGE SCALE GENOMIC DNA]</scope>
    <source>
        <strain evidence="3 10">SMQ-1417</strain>
    </source>
</reference>
<protein>
    <submittedName>
        <fullName evidence="3">Endonuclease/exonuclease/phosphatase family protein</fullName>
    </submittedName>
</protein>
<dbReference type="SUPFAM" id="SSF56219">
    <property type="entry name" value="DNase I-like"/>
    <property type="match status" value="1"/>
</dbReference>
<dbReference type="EMBL" id="NRGQ01000026">
    <property type="protein sequence ID" value="PCC41895.1"/>
    <property type="molecule type" value="Genomic_DNA"/>
</dbReference>
<feature type="domain" description="Endonuclease/exonuclease/phosphatase" evidence="2">
    <location>
        <begin position="18"/>
        <end position="300"/>
    </location>
</feature>
<keyword evidence="3" id="KW-0378">Hydrolase</keyword>
<dbReference type="GO" id="GO:0004527">
    <property type="term" value="F:exonuclease activity"/>
    <property type="evidence" value="ECO:0007669"/>
    <property type="project" value="UniProtKB-KW"/>
</dbReference>
<sequence length="312" mass="34152">MSSRPKQETTMSTFTLQTWNLWYGGREVDFGQEKQYAIAAQFPADVLALQECWGSAAENLAPKINAACAQSGFDNAVLSTGELSVVNTDTMPYAQAAVIRPVPGSAPILVWSVHLAPYPYAVYRALQGEGQAVADEEEAPRVRQIEQILAETDRICTELGNQELPVVICGDFNTPATGDWAERADRPDIAWGSPDALLEAGFVDSFRQVHPDPSVVRADTWSPIEPLTHAGHAEKPEPGRTDGAEPRDRLDFIFSRGLNIVDSVIRGCSPEGLDEPGFVDVGGRCEHIPNQRHNRFPSDHQLVETVFACPED</sequence>
<evidence type="ECO:0000313" key="10">
    <source>
        <dbReference type="Proteomes" id="UP000283000"/>
    </source>
</evidence>
<gene>
    <name evidence="6" type="ORF">CIK59_11265</name>
    <name evidence="5" type="ORF">CIK65_16505</name>
    <name evidence="4" type="ORF">CIK79_11785</name>
    <name evidence="3" type="ORF">CXR23_04050</name>
</gene>
<dbReference type="EMBL" id="NRHA01000013">
    <property type="protein sequence ID" value="PCC53295.1"/>
    <property type="molecule type" value="Genomic_DNA"/>
</dbReference>
<keyword evidence="3" id="KW-0255">Endonuclease</keyword>
<reference evidence="3 10" key="2">
    <citation type="submission" date="2017-12" db="EMBL/GenBank/DDBJ databases">
        <authorList>
            <person name="Levesque S."/>
        </authorList>
    </citation>
    <scope>NUCLEOTIDE SEQUENCE [LARGE SCALE GENOMIC DNA]</scope>
    <source>
        <strain evidence="3 10">SMQ-1417</strain>
    </source>
</reference>
<dbReference type="EMBL" id="CP025330">
    <property type="protein sequence ID" value="AZT92411.1"/>
    <property type="molecule type" value="Genomic_DNA"/>
</dbReference>
<dbReference type="EMBL" id="NRGX01000001">
    <property type="protein sequence ID" value="PCC18910.1"/>
    <property type="molecule type" value="Genomic_DNA"/>
</dbReference>
<dbReference type="Pfam" id="PF03372">
    <property type="entry name" value="Exo_endo_phos"/>
    <property type="match status" value="1"/>
</dbReference>
<keyword evidence="3" id="KW-0269">Exonuclease</keyword>
<dbReference type="GO" id="GO:0004519">
    <property type="term" value="F:endonuclease activity"/>
    <property type="evidence" value="ECO:0007669"/>
    <property type="project" value="UniProtKB-KW"/>
</dbReference>
<dbReference type="Proteomes" id="UP000218377">
    <property type="component" value="Unassembled WGS sequence"/>
</dbReference>
<evidence type="ECO:0000256" key="1">
    <source>
        <dbReference type="SAM" id="MobiDB-lite"/>
    </source>
</evidence>
<evidence type="ECO:0000313" key="4">
    <source>
        <dbReference type="EMBL" id="PCC18910.1"/>
    </source>
</evidence>
<keyword evidence="3" id="KW-0540">Nuclease</keyword>
<accession>A0A2A3YRZ2</accession>
<dbReference type="Proteomes" id="UP000217881">
    <property type="component" value="Unassembled WGS sequence"/>
</dbReference>
<evidence type="ECO:0000313" key="7">
    <source>
        <dbReference type="Proteomes" id="UP000217881"/>
    </source>
</evidence>
<feature type="region of interest" description="Disordered" evidence="1">
    <location>
        <begin position="227"/>
        <end position="247"/>
    </location>
</feature>
<dbReference type="PANTHER" id="PTHR41349">
    <property type="match status" value="1"/>
</dbReference>
<evidence type="ECO:0000313" key="8">
    <source>
        <dbReference type="Proteomes" id="UP000218377"/>
    </source>
</evidence>